<reference evidence="1 2" key="1">
    <citation type="submission" date="2024-02" db="EMBL/GenBank/DDBJ databases">
        <title>de novo genome assembly of Solanum bulbocastanum strain 11H21.</title>
        <authorList>
            <person name="Hosaka A.J."/>
        </authorList>
    </citation>
    <scope>NUCLEOTIDE SEQUENCE [LARGE SCALE GENOMIC DNA]</scope>
    <source>
        <tissue evidence="1">Young leaves</tissue>
    </source>
</reference>
<dbReference type="AlphaFoldDB" id="A0AAN8Y438"/>
<dbReference type="Proteomes" id="UP001371456">
    <property type="component" value="Unassembled WGS sequence"/>
</dbReference>
<evidence type="ECO:0000313" key="2">
    <source>
        <dbReference type="Proteomes" id="UP001371456"/>
    </source>
</evidence>
<sequence length="104" mass="11390">MEKLSIVQDFLQNPRISGRQAQRGRLRSMYSPLCLTWRHLVATRSIGQGWQGWKGLVRADSCFSVDSAVPAAAALTFWTAAYNCCLAEGLGGRGDWVGNESGLD</sequence>
<name>A0AAN8Y438_SOLBU</name>
<gene>
    <name evidence="1" type="ORF">RDI58_025272</name>
</gene>
<organism evidence="1 2">
    <name type="scientific">Solanum bulbocastanum</name>
    <name type="common">Wild potato</name>
    <dbReference type="NCBI Taxonomy" id="147425"/>
    <lineage>
        <taxon>Eukaryota</taxon>
        <taxon>Viridiplantae</taxon>
        <taxon>Streptophyta</taxon>
        <taxon>Embryophyta</taxon>
        <taxon>Tracheophyta</taxon>
        <taxon>Spermatophyta</taxon>
        <taxon>Magnoliopsida</taxon>
        <taxon>eudicotyledons</taxon>
        <taxon>Gunneridae</taxon>
        <taxon>Pentapetalae</taxon>
        <taxon>asterids</taxon>
        <taxon>lamiids</taxon>
        <taxon>Solanales</taxon>
        <taxon>Solanaceae</taxon>
        <taxon>Solanoideae</taxon>
        <taxon>Solaneae</taxon>
        <taxon>Solanum</taxon>
    </lineage>
</organism>
<accession>A0AAN8Y438</accession>
<dbReference type="EMBL" id="JBANQN010000010">
    <property type="protein sequence ID" value="KAK6778554.1"/>
    <property type="molecule type" value="Genomic_DNA"/>
</dbReference>
<proteinExistence type="predicted"/>
<protein>
    <submittedName>
        <fullName evidence="1">Uncharacterized protein</fullName>
    </submittedName>
</protein>
<comment type="caution">
    <text evidence="1">The sequence shown here is derived from an EMBL/GenBank/DDBJ whole genome shotgun (WGS) entry which is preliminary data.</text>
</comment>
<evidence type="ECO:0000313" key="1">
    <source>
        <dbReference type="EMBL" id="KAK6778554.1"/>
    </source>
</evidence>
<keyword evidence="2" id="KW-1185">Reference proteome</keyword>